<sequence length="115" mass="13864">MSERPEELVVAERYLKEMLEADDTANYELYTKRYEEKYLAKFTREVFNRDIEHMHESNGKHTGYEFLGTLRNQRVDDLDVYKSVWKAIYEKRDAVVEMGIYKKNGDWHVIRSAVY</sequence>
<evidence type="ECO:0000313" key="2">
    <source>
        <dbReference type="Proteomes" id="UP001595617"/>
    </source>
</evidence>
<keyword evidence="2" id="KW-1185">Reference proteome</keyword>
<evidence type="ECO:0000313" key="1">
    <source>
        <dbReference type="EMBL" id="MFC3853230.1"/>
    </source>
</evidence>
<gene>
    <name evidence="1" type="ORF">ACFOOG_10345</name>
</gene>
<proteinExistence type="predicted"/>
<organism evidence="1 2">
    <name type="scientific">Saccharospirillum mangrovi</name>
    <dbReference type="NCBI Taxonomy" id="2161747"/>
    <lineage>
        <taxon>Bacteria</taxon>
        <taxon>Pseudomonadati</taxon>
        <taxon>Pseudomonadota</taxon>
        <taxon>Gammaproteobacteria</taxon>
        <taxon>Oceanospirillales</taxon>
        <taxon>Saccharospirillaceae</taxon>
        <taxon>Saccharospirillum</taxon>
    </lineage>
</organism>
<reference evidence="2" key="1">
    <citation type="journal article" date="2019" name="Int. J. Syst. Evol. Microbiol.">
        <title>The Global Catalogue of Microorganisms (GCM) 10K type strain sequencing project: providing services to taxonomists for standard genome sequencing and annotation.</title>
        <authorList>
            <consortium name="The Broad Institute Genomics Platform"/>
            <consortium name="The Broad Institute Genome Sequencing Center for Infectious Disease"/>
            <person name="Wu L."/>
            <person name="Ma J."/>
        </authorList>
    </citation>
    <scope>NUCLEOTIDE SEQUENCE [LARGE SCALE GENOMIC DNA]</scope>
    <source>
        <strain evidence="2">IBRC 10765</strain>
    </source>
</reference>
<name>A0ABV8A1I8_9GAMM</name>
<comment type="caution">
    <text evidence="1">The sequence shown here is derived from an EMBL/GenBank/DDBJ whole genome shotgun (WGS) entry which is preliminary data.</text>
</comment>
<dbReference type="Proteomes" id="UP001595617">
    <property type="component" value="Unassembled WGS sequence"/>
</dbReference>
<dbReference type="EMBL" id="JBHRYR010000003">
    <property type="protein sequence ID" value="MFC3853230.1"/>
    <property type="molecule type" value="Genomic_DNA"/>
</dbReference>
<evidence type="ECO:0008006" key="3">
    <source>
        <dbReference type="Google" id="ProtNLM"/>
    </source>
</evidence>
<protein>
    <recommendedName>
        <fullName evidence="3">DUF4440 domain-containing protein</fullName>
    </recommendedName>
</protein>
<accession>A0ABV8A1I8</accession>
<dbReference type="RefSeq" id="WP_380696189.1">
    <property type="nucleotide sequence ID" value="NZ_JBHRYR010000003.1"/>
</dbReference>